<organism evidence="2">
    <name type="scientific">human gut metagenome</name>
    <dbReference type="NCBI Taxonomy" id="408170"/>
    <lineage>
        <taxon>unclassified sequences</taxon>
        <taxon>metagenomes</taxon>
        <taxon>organismal metagenomes</taxon>
    </lineage>
</organism>
<name>K1SLI1_9ZZZZ</name>
<comment type="caution">
    <text evidence="2">The sequence shown here is derived from an EMBL/GenBank/DDBJ whole genome shotgun (WGS) entry which is preliminary data.</text>
</comment>
<evidence type="ECO:0000259" key="1">
    <source>
        <dbReference type="PROSITE" id="PS50104"/>
    </source>
</evidence>
<dbReference type="InterPro" id="IPR011990">
    <property type="entry name" value="TPR-like_helical_dom_sf"/>
</dbReference>
<gene>
    <name evidence="2" type="ORF">LEA_13868</name>
</gene>
<dbReference type="SUPFAM" id="SSF52200">
    <property type="entry name" value="Toll/Interleukin receptor TIR domain"/>
    <property type="match status" value="1"/>
</dbReference>
<feature type="domain" description="TIR" evidence="1">
    <location>
        <begin position="147"/>
        <end position="289"/>
    </location>
</feature>
<feature type="non-terminal residue" evidence="2">
    <location>
        <position position="307"/>
    </location>
</feature>
<dbReference type="Gene3D" id="3.40.50.10140">
    <property type="entry name" value="Toll/interleukin-1 receptor homology (TIR) domain"/>
    <property type="match status" value="1"/>
</dbReference>
<proteinExistence type="predicted"/>
<protein>
    <recommendedName>
        <fullName evidence="1">TIR domain-containing protein</fullName>
    </recommendedName>
</protein>
<dbReference type="GO" id="GO:0007165">
    <property type="term" value="P:signal transduction"/>
    <property type="evidence" value="ECO:0007669"/>
    <property type="project" value="InterPro"/>
</dbReference>
<dbReference type="InterPro" id="IPR035897">
    <property type="entry name" value="Toll_tir_struct_dom_sf"/>
</dbReference>
<dbReference type="PROSITE" id="PS50104">
    <property type="entry name" value="TIR"/>
    <property type="match status" value="1"/>
</dbReference>
<reference evidence="2" key="1">
    <citation type="journal article" date="2013" name="Environ. Microbiol.">
        <title>Microbiota from the distal guts of lean and obese adolescents exhibit partial functional redundancy besides clear differences in community structure.</title>
        <authorList>
            <person name="Ferrer M."/>
            <person name="Ruiz A."/>
            <person name="Lanza F."/>
            <person name="Haange S.B."/>
            <person name="Oberbach A."/>
            <person name="Till H."/>
            <person name="Bargiela R."/>
            <person name="Campoy C."/>
            <person name="Segura M.T."/>
            <person name="Richter M."/>
            <person name="von Bergen M."/>
            <person name="Seifert J."/>
            <person name="Suarez A."/>
        </authorList>
    </citation>
    <scope>NUCLEOTIDE SEQUENCE</scope>
</reference>
<dbReference type="AlphaFoldDB" id="K1SLI1"/>
<dbReference type="Pfam" id="PF13676">
    <property type="entry name" value="TIR_2"/>
    <property type="match status" value="1"/>
</dbReference>
<dbReference type="InterPro" id="IPR000157">
    <property type="entry name" value="TIR_dom"/>
</dbReference>
<evidence type="ECO:0000313" key="2">
    <source>
        <dbReference type="EMBL" id="EKC58428.1"/>
    </source>
</evidence>
<dbReference type="EMBL" id="AJWY01009417">
    <property type="protein sequence ID" value="EKC58428.1"/>
    <property type="molecule type" value="Genomic_DNA"/>
</dbReference>
<sequence length="307" mass="35421">MCGGTLEINENETTATCEYCGTEQTIPKITDDVVGNLFNRANTLRLKSEFDKAEEVYNKIVGLDNTQSEAYWGIILCKYGIEYVEDPTTYKRVPTCHRTSYDAITADEDYKLAIQYADISQKIIYEAEAKAIDEIQKGILTISQNEKPYDVFICYKETDESGKRTQDSVLANDIYHQLTQEGFKVFYAAITLEDKLGQEYEPYIFAALNSAKVMLVIGSKPEYFTAVWVKNEWSRYLKLMKADRSKLLIPCYKDMDAYELPEEFAHLQAQDMGKIGFINDIVRGIKKVIQKRRAEVRRKGNRLRQFR</sequence>
<dbReference type="SUPFAM" id="SSF48452">
    <property type="entry name" value="TPR-like"/>
    <property type="match status" value="1"/>
</dbReference>
<accession>K1SLI1</accession>